<accession>A0AC59EWR3</accession>
<sequence>MELHIKFHSNAIKPFNKLSNFANIEGGIELDGLIYPSSEHMYQSRKFVDKKRFSVEGDLGVWSGFCLVSDKTNDYWKAKDNIGIIAKMATSKKMILKLGLIKIEGFQSTHELWNTILTKKYEVKEFEEILKKTDNLYLLEFDRNAVKLGSFWGGNSVDNVLYGENTMGKYLMKVRDNL</sequence>
<dbReference type="Proteomes" id="UP000204225">
    <property type="component" value="Segment"/>
</dbReference>
<evidence type="ECO:0000313" key="1">
    <source>
        <dbReference type="EMBL" id="AGM15392.1"/>
    </source>
</evidence>
<name>A0AC59EWR3_9VIRU</name>
<dbReference type="EMBL" id="KC662249">
    <property type="protein sequence ID" value="AGM15392.1"/>
    <property type="molecule type" value="Genomic_DNA"/>
</dbReference>
<evidence type="ECO:0000313" key="2">
    <source>
        <dbReference type="Proteomes" id="UP000204225"/>
    </source>
</evidence>
<organism evidence="1 2">
    <name type="scientific">Phaeocystis globosa virus PgV-16T</name>
    <dbReference type="NCBI Taxonomy" id="3071227"/>
    <lineage>
        <taxon>Viruses</taxon>
        <taxon>Varidnaviria</taxon>
        <taxon>Bamfordvirae</taxon>
        <taxon>Nucleocytoviricota</taxon>
        <taxon>Megaviricetes</taxon>
        <taxon>Imitervirales</taxon>
        <taxon>Mesomimiviridae</taxon>
        <taxon>Tethysvirus</taxon>
        <taxon>Tethysvirus hollandense</taxon>
    </lineage>
</organism>
<reference evidence="1 2" key="1">
    <citation type="journal article" date="2013" name="Proc. Natl. Acad. Sci. U.S.A.">
        <title>Genome of Phaeocystis globosa virus PgV-16T highlights the common ancestry of the largest known DNA viruses infecting eukaryotes.</title>
        <authorList>
            <person name="Santini S."/>
            <person name="Jeudy S."/>
            <person name="Bartoli J."/>
            <person name="Poirot O."/>
            <person name="Lescot M."/>
            <person name="Abergel C."/>
            <person name="Barbe V."/>
            <person name="Wommack K.E."/>
            <person name="Noordeloos A.A."/>
            <person name="Brussaard C.P."/>
            <person name="Claverie J.M."/>
        </authorList>
    </citation>
    <scope>NUCLEOTIDE SEQUENCE [LARGE SCALE GENOMIC DNA]</scope>
    <source>
        <strain evidence="1 2">16T</strain>
    </source>
</reference>
<protein>
    <submittedName>
        <fullName evidence="1">Uncharacterized protein</fullName>
    </submittedName>
</protein>
<gene>
    <name evidence="1" type="ORF">PGCG_00080</name>
</gene>
<proteinExistence type="predicted"/>
<keyword evidence="2" id="KW-1185">Reference proteome</keyword>